<evidence type="ECO:0000256" key="3">
    <source>
        <dbReference type="SAM" id="SignalP"/>
    </source>
</evidence>
<evidence type="ECO:0000313" key="5">
    <source>
        <dbReference type="Proteomes" id="UP000002191"/>
    </source>
</evidence>
<comment type="similarity">
    <text evidence="1">Belongs to the MlaA family.</text>
</comment>
<dbReference type="KEGG" id="das:Daes_2477"/>
<organism evidence="4 5">
    <name type="scientific">Pseudodesulfovibrio aespoeensis (strain ATCC 700646 / DSM 10631 / Aspo-2)</name>
    <name type="common">Desulfovibrio aespoeensis</name>
    <dbReference type="NCBI Taxonomy" id="643562"/>
    <lineage>
        <taxon>Bacteria</taxon>
        <taxon>Pseudomonadati</taxon>
        <taxon>Thermodesulfobacteriota</taxon>
        <taxon>Desulfovibrionia</taxon>
        <taxon>Desulfovibrionales</taxon>
        <taxon>Desulfovibrionaceae</taxon>
    </lineage>
</organism>
<accession>E6VUX3</accession>
<dbReference type="AlphaFoldDB" id="E6VUX3"/>
<keyword evidence="5" id="KW-1185">Reference proteome</keyword>
<dbReference type="PANTHER" id="PTHR30035:SF3">
    <property type="entry name" value="INTERMEMBRANE PHOSPHOLIPID TRANSPORT SYSTEM LIPOPROTEIN MLAA"/>
    <property type="match status" value="1"/>
</dbReference>
<dbReference type="OrthoDB" id="9785326at2"/>
<dbReference type="GO" id="GO:0016020">
    <property type="term" value="C:membrane"/>
    <property type="evidence" value="ECO:0007669"/>
    <property type="project" value="InterPro"/>
</dbReference>
<dbReference type="eggNOG" id="COG2853">
    <property type="taxonomic scope" value="Bacteria"/>
</dbReference>
<dbReference type="HOGENOM" id="CLU_059326_2_2_7"/>
<keyword evidence="2 3" id="KW-0732">Signal</keyword>
<dbReference type="PRINTS" id="PR01805">
    <property type="entry name" value="VACJLIPOPROT"/>
</dbReference>
<dbReference type="PROSITE" id="PS51257">
    <property type="entry name" value="PROKAR_LIPOPROTEIN"/>
    <property type="match status" value="1"/>
</dbReference>
<feature type="chain" id="PRO_5003214066" evidence="3">
    <location>
        <begin position="25"/>
        <end position="264"/>
    </location>
</feature>
<gene>
    <name evidence="4" type="ordered locus">Daes_2477</name>
</gene>
<dbReference type="PANTHER" id="PTHR30035">
    <property type="entry name" value="LIPOPROTEIN VACJ-RELATED"/>
    <property type="match status" value="1"/>
</dbReference>
<protein>
    <submittedName>
        <fullName evidence="4">VacJ family lipoprotein</fullName>
    </submittedName>
</protein>
<evidence type="ECO:0000313" key="4">
    <source>
        <dbReference type="EMBL" id="ADU63481.1"/>
    </source>
</evidence>
<dbReference type="RefSeq" id="WP_013515393.1">
    <property type="nucleotide sequence ID" value="NC_014844.1"/>
</dbReference>
<dbReference type="InterPro" id="IPR007428">
    <property type="entry name" value="MlaA"/>
</dbReference>
<name>E6VUX3_PSEA9</name>
<reference evidence="4 5" key="2">
    <citation type="journal article" date="2014" name="Genome Announc.">
        <title>Complete Genome Sequence of the Subsurface, Mesophilic Sulfate-Reducing Bacterium Desulfovibrio aespoeensis Aspo-2.</title>
        <authorList>
            <person name="Pedersen K."/>
            <person name="Bengtsson A."/>
            <person name="Edlund J."/>
            <person name="Rabe L."/>
            <person name="Hazen T."/>
            <person name="Chakraborty R."/>
            <person name="Goodwin L."/>
            <person name="Shapiro N."/>
        </authorList>
    </citation>
    <scope>NUCLEOTIDE SEQUENCE [LARGE SCALE GENOMIC DNA]</scope>
    <source>
        <strain evidence="5">ATCC 700646 / DSM 10631 / Aspo-2</strain>
    </source>
</reference>
<keyword evidence="4" id="KW-0449">Lipoprotein</keyword>
<dbReference type="Proteomes" id="UP000002191">
    <property type="component" value="Chromosome"/>
</dbReference>
<dbReference type="GO" id="GO:0120010">
    <property type="term" value="P:intermembrane phospholipid transfer"/>
    <property type="evidence" value="ECO:0007669"/>
    <property type="project" value="TreeGrafter"/>
</dbReference>
<evidence type="ECO:0000256" key="1">
    <source>
        <dbReference type="ARBA" id="ARBA00010634"/>
    </source>
</evidence>
<feature type="signal peptide" evidence="3">
    <location>
        <begin position="1"/>
        <end position="24"/>
    </location>
</feature>
<proteinExistence type="inferred from homology"/>
<sequence precursor="true">MRRLAILLAVSALALLLCGCGATATKRVEPSLNLEPTDFRTEVNRWPDPKANDLDFMEVYDPWEPMNRHIYDFNAGLDAYVLLPAVEVYKTVLPGPARKGVSNVINNLNELPVLFNCLLQGKMKKGAITTSRFFINSTFGVLGLMDVASGAEHLKRQEEDVGQTLGFWGVGNGPYFVMPAFGPSNVRDTVGFGGDFLLLYLEMKEIYRLAGVKNTWDVSVAELVIRSLNRRASVPFRYHETGSPFEYEMVRYVYTKKRELDIQR</sequence>
<dbReference type="EMBL" id="CP002431">
    <property type="protein sequence ID" value="ADU63481.1"/>
    <property type="molecule type" value="Genomic_DNA"/>
</dbReference>
<reference evidence="5" key="1">
    <citation type="submission" date="2010-12" db="EMBL/GenBank/DDBJ databases">
        <title>Complete sequence of Desulfovibrio aespoeensis Aspo-2.</title>
        <authorList>
            <consortium name="US DOE Joint Genome Institute"/>
            <person name="Lucas S."/>
            <person name="Copeland A."/>
            <person name="Lapidus A."/>
            <person name="Cheng J.-F."/>
            <person name="Goodwin L."/>
            <person name="Pitluck S."/>
            <person name="Chertkov O."/>
            <person name="Misra M."/>
            <person name="Detter J.C."/>
            <person name="Han C."/>
            <person name="Tapia R."/>
            <person name="Land M."/>
            <person name="Hauser L."/>
            <person name="Kyrpides N."/>
            <person name="Ivanova N."/>
            <person name="Ovchinnikova G."/>
            <person name="Pedersen K."/>
            <person name="Jagevall S."/>
            <person name="Hazen T."/>
            <person name="Woyke T."/>
        </authorList>
    </citation>
    <scope>NUCLEOTIDE SEQUENCE [LARGE SCALE GENOMIC DNA]</scope>
    <source>
        <strain evidence="5">ATCC 700646 / DSM 10631 / Aspo-2</strain>
    </source>
</reference>
<dbReference type="Pfam" id="PF04333">
    <property type="entry name" value="MlaA"/>
    <property type="match status" value="1"/>
</dbReference>
<dbReference type="STRING" id="643562.Daes_2477"/>
<evidence type="ECO:0000256" key="2">
    <source>
        <dbReference type="ARBA" id="ARBA00022729"/>
    </source>
</evidence>